<dbReference type="GO" id="GO:0000725">
    <property type="term" value="P:recombinational repair"/>
    <property type="evidence" value="ECO:0007669"/>
    <property type="project" value="TreeGrafter"/>
</dbReference>
<evidence type="ECO:0000256" key="12">
    <source>
        <dbReference type="SAM" id="MobiDB-lite"/>
    </source>
</evidence>
<keyword evidence="3 11" id="KW-0378">Hydrolase</keyword>
<dbReference type="GO" id="GO:0003677">
    <property type="term" value="F:DNA binding"/>
    <property type="evidence" value="ECO:0007669"/>
    <property type="project" value="UniProtKB-KW"/>
</dbReference>
<dbReference type="InterPro" id="IPR013986">
    <property type="entry name" value="DExx_box_DNA_helicase_dom_sf"/>
</dbReference>
<feature type="region of interest" description="Disordered" evidence="12">
    <location>
        <begin position="858"/>
        <end position="1021"/>
    </location>
</feature>
<dbReference type="EMBL" id="PDXD01000002">
    <property type="protein sequence ID" value="RYN81705.1"/>
    <property type="molecule type" value="Genomic_DNA"/>
</dbReference>
<keyword evidence="6" id="KW-0238">DNA-binding</keyword>
<feature type="domain" description="UvrD-like helicase ATP-binding" evidence="13">
    <location>
        <begin position="6"/>
        <end position="279"/>
    </location>
</feature>
<dbReference type="Pfam" id="PF13361">
    <property type="entry name" value="UvrD_C"/>
    <property type="match status" value="1"/>
</dbReference>
<dbReference type="InterPro" id="IPR027417">
    <property type="entry name" value="P-loop_NTPase"/>
</dbReference>
<sequence length="1021" mass="113304">MDALLEGLNDAQRSAVTSPANVVQVLAPPGSGKTKTLTARVAYHINHERLQPWNIIVCTFTIKAAREMKERIKGFVGEKLEAKLILGTFHSVARRFLSRYGQEIGIDKNFGIADTSDSTAILKRIVTRHQYTVEPGHARSRISKLKAKGTTADDFRRTTKNVNDNEFAMIYSSYQEHLAASNLLDYDDLLLRCVDLLKKSPSCVSTIQAVLIDEYQDTNNIQYELMRLLAQRTRRITIVGDPDQSIYSFRSAEIKNLLRMRTDYPESVVINLENNYRSSGCILTSAMAVIEQDESRPQKSLIATHGVGEPPTLRHLVSANVEAKWIVEEIHRTKTLAAGLLSYNDYAILVRSSPLTLQIERALGQAGIPYRMVAGTKFFDRAEIRIILDYLRVVSQPDHNDAVARVINTPSRKVGDVTVKALLEEAEVRKVTLWKLVLDIAQGRRKPESKVSAQAQKGIEQFVNVILTSREKLLPAKGEDCNLLGLISHILAKIQFQSYLKQTHKENWEDRWANVEELVNQATQMATAVANGEEISDDALPVVEGIEQRNDTGADILSKFLANVTLSSAADQEGSELDQVTISTIHAAKGLEWPVVFMPAVYDGSIPHSRADDQNEERRLLYVGMTRAQGLLYLSCPVKQSGQEQTTLSRFISDRKIQKLFNDRGPDLAFKRSTIPDLARILRRDCPSSEDIKGALGLLEHPEDDRYPATREEIDGDDPTWGAYGSDKYRSAKPIGDGPNQSFKRRRLESSSSFSTDSVAVTMNRASGFSIATTTMPTVKAGFTSARDLGDLQAMQREAERIRTLASTPNAEIAKAAYNDSKKAEAKPARAKSVKPLAKGQGAITSFFKRSNSAISEETKTAPSFTAPSLQRSQSSFSTHTPLHDISNVQSSVSRPPRPFQPLSMPNHKVTNRPILTKPKRAEPEAGMESTRYVLLSSSPPRPDVEDMHQAGKDGREPTSPTKQTSSSFVSASGFRPASTFHTTSMNQVQNQSAQRKTLGARRSMQPWSVKHSAMPKPRPP</sequence>
<comment type="catalytic activity">
    <reaction evidence="10">
        <text>ATP + H2O = ADP + phosphate + H(+)</text>
        <dbReference type="Rhea" id="RHEA:13065"/>
        <dbReference type="ChEBI" id="CHEBI:15377"/>
        <dbReference type="ChEBI" id="CHEBI:15378"/>
        <dbReference type="ChEBI" id="CHEBI:30616"/>
        <dbReference type="ChEBI" id="CHEBI:43474"/>
        <dbReference type="ChEBI" id="CHEBI:456216"/>
        <dbReference type="EC" id="5.6.2.4"/>
    </reaction>
</comment>
<dbReference type="Gene3D" id="1.10.486.10">
    <property type="entry name" value="PCRA, domain 4"/>
    <property type="match status" value="1"/>
</dbReference>
<dbReference type="GO" id="GO:0016787">
    <property type="term" value="F:hydrolase activity"/>
    <property type="evidence" value="ECO:0007669"/>
    <property type="project" value="UniProtKB-UniRule"/>
</dbReference>
<evidence type="ECO:0000256" key="10">
    <source>
        <dbReference type="ARBA" id="ARBA00048988"/>
    </source>
</evidence>
<feature type="compositionally biased region" description="Basic and acidic residues" evidence="12">
    <location>
        <begin position="943"/>
        <end position="957"/>
    </location>
</feature>
<protein>
    <recommendedName>
        <fullName evidence="9">DNA 3'-5' helicase</fullName>
        <ecNumber evidence="9">5.6.2.4</ecNumber>
    </recommendedName>
</protein>
<feature type="compositionally biased region" description="Polar residues" evidence="12">
    <location>
        <begin position="980"/>
        <end position="996"/>
    </location>
</feature>
<evidence type="ECO:0000256" key="3">
    <source>
        <dbReference type="ARBA" id="ARBA00022801"/>
    </source>
</evidence>
<dbReference type="GO" id="GO:0005524">
    <property type="term" value="F:ATP binding"/>
    <property type="evidence" value="ECO:0007669"/>
    <property type="project" value="UniProtKB-UniRule"/>
</dbReference>
<gene>
    <name evidence="15" type="ORF">AA0117_g2085</name>
</gene>
<keyword evidence="2 11" id="KW-0547">Nucleotide-binding</keyword>
<feature type="compositionally biased region" description="Polar residues" evidence="12">
    <location>
        <begin position="959"/>
        <end position="971"/>
    </location>
</feature>
<dbReference type="PANTHER" id="PTHR11070:SF2">
    <property type="entry name" value="ATP-DEPENDENT DNA HELICASE SRS2"/>
    <property type="match status" value="1"/>
</dbReference>
<dbReference type="Pfam" id="PF00580">
    <property type="entry name" value="UvrD-helicase"/>
    <property type="match status" value="1"/>
</dbReference>
<evidence type="ECO:0000259" key="13">
    <source>
        <dbReference type="PROSITE" id="PS51198"/>
    </source>
</evidence>
<evidence type="ECO:0000256" key="6">
    <source>
        <dbReference type="ARBA" id="ARBA00023125"/>
    </source>
</evidence>
<dbReference type="AlphaFoldDB" id="A0A4Q4NQN7"/>
<evidence type="ECO:0000256" key="2">
    <source>
        <dbReference type="ARBA" id="ARBA00022741"/>
    </source>
</evidence>
<dbReference type="GO" id="GO:0005634">
    <property type="term" value="C:nucleus"/>
    <property type="evidence" value="ECO:0007669"/>
    <property type="project" value="TreeGrafter"/>
</dbReference>
<evidence type="ECO:0000256" key="7">
    <source>
        <dbReference type="ARBA" id="ARBA00023235"/>
    </source>
</evidence>
<evidence type="ECO:0000313" key="16">
    <source>
        <dbReference type="Proteomes" id="UP000291422"/>
    </source>
</evidence>
<dbReference type="InterPro" id="IPR000212">
    <property type="entry name" value="DNA_helicase_UvrD/REP"/>
</dbReference>
<keyword evidence="5 11" id="KW-0067">ATP-binding</keyword>
<dbReference type="InterPro" id="IPR014016">
    <property type="entry name" value="UvrD-like_ATP-bd"/>
</dbReference>
<dbReference type="Gene3D" id="3.40.50.300">
    <property type="entry name" value="P-loop containing nucleotide triphosphate hydrolases"/>
    <property type="match status" value="2"/>
</dbReference>
<dbReference type="CDD" id="cd18807">
    <property type="entry name" value="SF1_C_UvrD"/>
    <property type="match status" value="1"/>
</dbReference>
<evidence type="ECO:0000256" key="11">
    <source>
        <dbReference type="PROSITE-ProRule" id="PRU00560"/>
    </source>
</evidence>
<proteinExistence type="inferred from homology"/>
<evidence type="ECO:0000313" key="15">
    <source>
        <dbReference type="EMBL" id="RYN81705.1"/>
    </source>
</evidence>
<dbReference type="InterPro" id="IPR014017">
    <property type="entry name" value="DNA_helicase_UvrD-like_C"/>
</dbReference>
<feature type="binding site" evidence="11">
    <location>
        <begin position="27"/>
        <end position="34"/>
    </location>
    <ligand>
        <name>ATP</name>
        <dbReference type="ChEBI" id="CHEBI:30616"/>
    </ligand>
</feature>
<dbReference type="PROSITE" id="PS51217">
    <property type="entry name" value="UVRD_HELICASE_CTER"/>
    <property type="match status" value="1"/>
</dbReference>
<keyword evidence="7" id="KW-0413">Isomerase</keyword>
<name>A0A4Q4NQN7_ALTAL</name>
<evidence type="ECO:0000256" key="5">
    <source>
        <dbReference type="ARBA" id="ARBA00022840"/>
    </source>
</evidence>
<feature type="domain" description="UvrD-like helicase C-terminal" evidence="14">
    <location>
        <begin position="280"/>
        <end position="590"/>
    </location>
</feature>
<comment type="catalytic activity">
    <reaction evidence="8">
        <text>Couples ATP hydrolysis with the unwinding of duplex DNA by translocating in the 3'-5' direction.</text>
        <dbReference type="EC" id="5.6.2.4"/>
    </reaction>
</comment>
<dbReference type="EC" id="5.6.2.4" evidence="9"/>
<dbReference type="PROSITE" id="PS51198">
    <property type="entry name" value="UVRD_HELICASE_ATP_BIND"/>
    <property type="match status" value="1"/>
</dbReference>
<dbReference type="SUPFAM" id="SSF52540">
    <property type="entry name" value="P-loop containing nucleoside triphosphate hydrolases"/>
    <property type="match status" value="1"/>
</dbReference>
<comment type="similarity">
    <text evidence="1">Belongs to the helicase family. UvrD subfamily.</text>
</comment>
<reference evidence="16" key="1">
    <citation type="journal article" date="2019" name="bioRxiv">
        <title>Genomics, evolutionary history and diagnostics of the Alternaria alternata species group including apple and Asian pear pathotypes.</title>
        <authorList>
            <person name="Armitage A.D."/>
            <person name="Cockerton H.M."/>
            <person name="Sreenivasaprasad S."/>
            <person name="Woodhall J.W."/>
            <person name="Lane C.R."/>
            <person name="Harrison R.J."/>
            <person name="Clarkson J.P."/>
        </authorList>
    </citation>
    <scope>NUCLEOTIDE SEQUENCE [LARGE SCALE GENOMIC DNA]</scope>
    <source>
        <strain evidence="16">FERA 1177</strain>
    </source>
</reference>
<feature type="compositionally biased region" description="Polar residues" evidence="12">
    <location>
        <begin position="858"/>
        <end position="894"/>
    </location>
</feature>
<dbReference type="Proteomes" id="UP000291422">
    <property type="component" value="Unassembled WGS sequence"/>
</dbReference>
<organism evidence="15 16">
    <name type="scientific">Alternaria alternata</name>
    <name type="common">Alternaria rot fungus</name>
    <name type="synonym">Torula alternata</name>
    <dbReference type="NCBI Taxonomy" id="5599"/>
    <lineage>
        <taxon>Eukaryota</taxon>
        <taxon>Fungi</taxon>
        <taxon>Dikarya</taxon>
        <taxon>Ascomycota</taxon>
        <taxon>Pezizomycotina</taxon>
        <taxon>Dothideomycetes</taxon>
        <taxon>Pleosporomycetidae</taxon>
        <taxon>Pleosporales</taxon>
        <taxon>Pleosporineae</taxon>
        <taxon>Pleosporaceae</taxon>
        <taxon>Alternaria</taxon>
        <taxon>Alternaria sect. Alternaria</taxon>
        <taxon>Alternaria alternata complex</taxon>
    </lineage>
</organism>
<dbReference type="GO" id="GO:0043138">
    <property type="term" value="F:3'-5' DNA helicase activity"/>
    <property type="evidence" value="ECO:0007669"/>
    <property type="project" value="UniProtKB-EC"/>
</dbReference>
<evidence type="ECO:0000256" key="8">
    <source>
        <dbReference type="ARBA" id="ARBA00034617"/>
    </source>
</evidence>
<evidence type="ECO:0000256" key="4">
    <source>
        <dbReference type="ARBA" id="ARBA00022806"/>
    </source>
</evidence>
<dbReference type="Gene3D" id="1.10.10.160">
    <property type="match status" value="1"/>
</dbReference>
<accession>A0A4Q4NQN7</accession>
<evidence type="ECO:0000256" key="1">
    <source>
        <dbReference type="ARBA" id="ARBA00009922"/>
    </source>
</evidence>
<dbReference type="CDD" id="cd17932">
    <property type="entry name" value="DEXQc_UvrD"/>
    <property type="match status" value="1"/>
</dbReference>
<dbReference type="FunFam" id="1.10.486.10:FF:000011">
    <property type="entry name" value="ATP-depentend DNA helicase, putative"/>
    <property type="match status" value="1"/>
</dbReference>
<keyword evidence="4 11" id="KW-0347">Helicase</keyword>
<comment type="caution">
    <text evidence="15">The sequence shown here is derived from an EMBL/GenBank/DDBJ whole genome shotgun (WGS) entry which is preliminary data.</text>
</comment>
<evidence type="ECO:0000259" key="14">
    <source>
        <dbReference type="PROSITE" id="PS51217"/>
    </source>
</evidence>
<feature type="region of interest" description="Disordered" evidence="12">
    <location>
        <begin position="708"/>
        <end position="749"/>
    </location>
</feature>
<evidence type="ECO:0000256" key="9">
    <source>
        <dbReference type="ARBA" id="ARBA00034808"/>
    </source>
</evidence>
<dbReference type="PANTHER" id="PTHR11070">
    <property type="entry name" value="UVRD / RECB / PCRA DNA HELICASE FAMILY MEMBER"/>
    <property type="match status" value="1"/>
</dbReference>